<dbReference type="RefSeq" id="WP_106588240.1">
    <property type="nucleotide sequence ID" value="NZ_PYAV01000005.1"/>
</dbReference>
<keyword evidence="1" id="KW-0812">Transmembrane</keyword>
<evidence type="ECO:0000313" key="4">
    <source>
        <dbReference type="Proteomes" id="UP000242310"/>
    </source>
</evidence>
<feature type="transmembrane region" description="Helical" evidence="1">
    <location>
        <begin position="107"/>
        <end position="134"/>
    </location>
</feature>
<gene>
    <name evidence="3" type="ORF">B0H94_10555</name>
</gene>
<dbReference type="Proteomes" id="UP000242310">
    <property type="component" value="Unassembled WGS sequence"/>
</dbReference>
<dbReference type="PANTHER" id="PTHR35342:SF5">
    <property type="entry name" value="TRICARBOXYLIC TRANSPORT PROTEIN"/>
    <property type="match status" value="1"/>
</dbReference>
<feature type="transmembrane region" description="Helical" evidence="1">
    <location>
        <begin position="59"/>
        <end position="80"/>
    </location>
</feature>
<feature type="transmembrane region" description="Helical" evidence="1">
    <location>
        <begin position="412"/>
        <end position="445"/>
    </location>
</feature>
<reference evidence="3 4" key="1">
    <citation type="submission" date="2018-03" db="EMBL/GenBank/DDBJ databases">
        <title>Genomic Encyclopedia of Type Strains, Phase III (KMG-III): the genomes of soil and plant-associated and newly described type strains.</title>
        <authorList>
            <person name="Whitman W."/>
        </authorList>
    </citation>
    <scope>NUCLEOTIDE SEQUENCE [LARGE SCALE GENOMIC DNA]</scope>
    <source>
        <strain evidence="3 4">CGMCC 1.07653</strain>
    </source>
</reference>
<feature type="transmembrane region" description="Helical" evidence="1">
    <location>
        <begin position="146"/>
        <end position="165"/>
    </location>
</feature>
<name>A0A2P8HL07_9BACI</name>
<feature type="transmembrane region" description="Helical" evidence="1">
    <location>
        <begin position="352"/>
        <end position="375"/>
    </location>
</feature>
<keyword evidence="4" id="KW-1185">Reference proteome</keyword>
<dbReference type="Pfam" id="PF01970">
    <property type="entry name" value="TctA"/>
    <property type="match status" value="1"/>
</dbReference>
<proteinExistence type="predicted"/>
<comment type="caution">
    <text evidence="3">The sequence shown here is derived from an EMBL/GenBank/DDBJ whole genome shotgun (WGS) entry which is preliminary data.</text>
</comment>
<evidence type="ECO:0000259" key="2">
    <source>
        <dbReference type="Pfam" id="PF01970"/>
    </source>
</evidence>
<dbReference type="OrthoDB" id="9781349at2"/>
<feature type="transmembrane region" description="Helical" evidence="1">
    <location>
        <begin position="465"/>
        <end position="489"/>
    </location>
</feature>
<dbReference type="InterPro" id="IPR002823">
    <property type="entry name" value="DUF112_TM"/>
</dbReference>
<keyword evidence="1" id="KW-1133">Transmembrane helix</keyword>
<feature type="transmembrane region" description="Helical" evidence="1">
    <location>
        <begin position="314"/>
        <end position="340"/>
    </location>
</feature>
<feature type="domain" description="DUF112" evidence="2">
    <location>
        <begin position="18"/>
        <end position="437"/>
    </location>
</feature>
<feature type="transmembrane region" description="Helical" evidence="1">
    <location>
        <begin position="257"/>
        <end position="278"/>
    </location>
</feature>
<keyword evidence="1" id="KW-0472">Membrane</keyword>
<dbReference type="EMBL" id="PYAV01000005">
    <property type="protein sequence ID" value="PSL46905.1"/>
    <property type="molecule type" value="Genomic_DNA"/>
</dbReference>
<accession>A0A2P8HL07</accession>
<sequence length="501" mass="52272">MGEDILTGLLTSLQPGNLIIMALAVIGGIIVGSLPGLSATMGVALLVPLTFGMDPATGLLMLGALYTAAMFGGANSAILLNTPGTPANVATTFDGYPMTQKGQAIKALVTALTASVVGGIIGTLFLLFLSQGLAEFALRFGPPENFWLAVFGLTIIGSLAGNSILKGMIGGTIGLLLALVGIDPVSGQERFTFGVGDLNQGIELIPAMIGFFTIPQMIHLIESNNKYVSKVDDKKGMYKEAFIGVFKRPITLTRSSLIGTFVGMLPGAGGNVASFVAYNETKRFSKNPKELGQGSEYGVVTSESANNATVSSSLIPLLTLGIPGSPVAAVLLGGLLIHGLRPGAELFQASGDIAYTFIVGLIVANILLLIIGLVGTRFFVKALNVPISYLVPVITVFAVMGSYAIRNSFVDVYIMLACGIVGYFLIKGGIHVAPIVLGLILGVIAEQGFVSSVIQSQAEGNLASLFFTRPITLTLIVLTVLSIFTPIWVARQQRKAEGKDD</sequence>
<evidence type="ECO:0000256" key="1">
    <source>
        <dbReference type="SAM" id="Phobius"/>
    </source>
</evidence>
<protein>
    <submittedName>
        <fullName evidence="3">Putative tricarboxylic transport membrane protein</fullName>
    </submittedName>
</protein>
<dbReference type="AlphaFoldDB" id="A0A2P8HL07"/>
<evidence type="ECO:0000313" key="3">
    <source>
        <dbReference type="EMBL" id="PSL46905.1"/>
    </source>
</evidence>
<feature type="transmembrane region" description="Helical" evidence="1">
    <location>
        <begin position="18"/>
        <end position="47"/>
    </location>
</feature>
<organism evidence="3 4">
    <name type="scientific">Salsuginibacillus halophilus</name>
    <dbReference type="NCBI Taxonomy" id="517424"/>
    <lineage>
        <taxon>Bacteria</taxon>
        <taxon>Bacillati</taxon>
        <taxon>Bacillota</taxon>
        <taxon>Bacilli</taxon>
        <taxon>Bacillales</taxon>
        <taxon>Bacillaceae</taxon>
        <taxon>Salsuginibacillus</taxon>
    </lineage>
</organism>
<feature type="transmembrane region" description="Helical" evidence="1">
    <location>
        <begin position="387"/>
        <end position="405"/>
    </location>
</feature>
<dbReference type="PANTHER" id="PTHR35342">
    <property type="entry name" value="TRICARBOXYLIC TRANSPORT PROTEIN"/>
    <property type="match status" value="1"/>
</dbReference>